<proteinExistence type="predicted"/>
<evidence type="ECO:0000256" key="1">
    <source>
        <dbReference type="SAM" id="SignalP"/>
    </source>
</evidence>
<sequence>MAHLSLTWACALLFTVTLLSVSYGSMEFRGSCKTIPDPWLYRVILTTPYFAKPFLLFFDNEQWYRSLLKSIGDNNSEEVDIPYVFDDGFYATLNLEQVKKLKERPEISDITPDGMACLQ</sequence>
<dbReference type="AlphaFoldDB" id="A0A2N9HF92"/>
<protein>
    <recommendedName>
        <fullName evidence="2">Inhibitor I9 domain-containing protein</fullName>
    </recommendedName>
</protein>
<dbReference type="InterPro" id="IPR010259">
    <property type="entry name" value="S8pro/Inhibitor_I9"/>
</dbReference>
<evidence type="ECO:0000259" key="2">
    <source>
        <dbReference type="Pfam" id="PF05922"/>
    </source>
</evidence>
<keyword evidence="1" id="KW-0732">Signal</keyword>
<evidence type="ECO:0000313" key="3">
    <source>
        <dbReference type="EMBL" id="SPD10618.1"/>
    </source>
</evidence>
<dbReference type="Pfam" id="PF05922">
    <property type="entry name" value="Inhibitor_I9"/>
    <property type="match status" value="1"/>
</dbReference>
<accession>A0A2N9HF92</accession>
<feature type="domain" description="Inhibitor I9" evidence="2">
    <location>
        <begin position="60"/>
        <end position="114"/>
    </location>
</feature>
<name>A0A2N9HF92_FAGSY</name>
<gene>
    <name evidence="3" type="ORF">FSB_LOCUS38500</name>
</gene>
<reference evidence="3" key="1">
    <citation type="submission" date="2018-02" db="EMBL/GenBank/DDBJ databases">
        <authorList>
            <person name="Cohen D.B."/>
            <person name="Kent A.D."/>
        </authorList>
    </citation>
    <scope>NUCLEOTIDE SEQUENCE</scope>
</reference>
<organism evidence="3">
    <name type="scientific">Fagus sylvatica</name>
    <name type="common">Beechnut</name>
    <dbReference type="NCBI Taxonomy" id="28930"/>
    <lineage>
        <taxon>Eukaryota</taxon>
        <taxon>Viridiplantae</taxon>
        <taxon>Streptophyta</taxon>
        <taxon>Embryophyta</taxon>
        <taxon>Tracheophyta</taxon>
        <taxon>Spermatophyta</taxon>
        <taxon>Magnoliopsida</taxon>
        <taxon>eudicotyledons</taxon>
        <taxon>Gunneridae</taxon>
        <taxon>Pentapetalae</taxon>
        <taxon>rosids</taxon>
        <taxon>fabids</taxon>
        <taxon>Fagales</taxon>
        <taxon>Fagaceae</taxon>
        <taxon>Fagus</taxon>
    </lineage>
</organism>
<dbReference type="EMBL" id="OIVN01003347">
    <property type="protein sequence ID" value="SPD10618.1"/>
    <property type="molecule type" value="Genomic_DNA"/>
</dbReference>
<feature type="chain" id="PRO_5014699127" description="Inhibitor I9 domain-containing protein" evidence="1">
    <location>
        <begin position="25"/>
        <end position="119"/>
    </location>
</feature>
<feature type="signal peptide" evidence="1">
    <location>
        <begin position="1"/>
        <end position="24"/>
    </location>
</feature>